<dbReference type="AlphaFoldDB" id="A0A2M8HDE8"/>
<evidence type="ECO:0000256" key="1">
    <source>
        <dbReference type="SAM" id="Phobius"/>
    </source>
</evidence>
<keyword evidence="1" id="KW-1133">Transmembrane helix</keyword>
<keyword evidence="1" id="KW-0812">Transmembrane</keyword>
<gene>
    <name evidence="2" type="ORF">CUC44_04615</name>
</gene>
<dbReference type="RefSeq" id="WP_100858800.1">
    <property type="nucleotide sequence ID" value="NZ_PGCP01000004.1"/>
</dbReference>
<accession>A0A2M8HDE8</accession>
<organism evidence="2 3">
    <name type="scientific">Aeromonas lusitana</name>
    <dbReference type="NCBI Taxonomy" id="931529"/>
    <lineage>
        <taxon>Bacteria</taxon>
        <taxon>Pseudomonadati</taxon>
        <taxon>Pseudomonadota</taxon>
        <taxon>Gammaproteobacteria</taxon>
        <taxon>Aeromonadales</taxon>
        <taxon>Aeromonadaceae</taxon>
        <taxon>Aeromonas</taxon>
    </lineage>
</organism>
<dbReference type="EMBL" id="PGCP01000004">
    <property type="protein sequence ID" value="PJC94584.1"/>
    <property type="molecule type" value="Genomic_DNA"/>
</dbReference>
<sequence>MPSRNAGRGFTLIEFIVGIVLLAVALTGILGLLVNQAPKAVDPVQQVRAAQLAQRLLSEVLQKSFDEHSDHNGGRFRCGETAGTPAVTYPACTDSASYGPDSGETRPYQFNDVDDYQTSAICAKGLASCDGGWVPANYFSAQSGSNLDVSEYRQFGIRIRVSGADLTKDPLPACSGTCSTGKRIELWVRLPDRSEVAFALYRGNY</sequence>
<name>A0A2M8HDE8_9GAMM</name>
<proteinExistence type="predicted"/>
<comment type="caution">
    <text evidence="2">The sequence shown here is derived from an EMBL/GenBank/DDBJ whole genome shotgun (WGS) entry which is preliminary data.</text>
</comment>
<feature type="transmembrane region" description="Helical" evidence="1">
    <location>
        <begin position="12"/>
        <end position="34"/>
    </location>
</feature>
<evidence type="ECO:0000313" key="2">
    <source>
        <dbReference type="EMBL" id="PJC94584.1"/>
    </source>
</evidence>
<dbReference type="PROSITE" id="PS00409">
    <property type="entry name" value="PROKAR_NTER_METHYL"/>
    <property type="match status" value="1"/>
</dbReference>
<dbReference type="Proteomes" id="UP000232060">
    <property type="component" value="Unassembled WGS sequence"/>
</dbReference>
<keyword evidence="3" id="KW-1185">Reference proteome</keyword>
<dbReference type="NCBIfam" id="TIGR02532">
    <property type="entry name" value="IV_pilin_GFxxxE"/>
    <property type="match status" value="1"/>
</dbReference>
<protein>
    <submittedName>
        <fullName evidence="2">MSHA biogenesis protein MshD</fullName>
    </submittedName>
</protein>
<reference evidence="2 3" key="1">
    <citation type="submission" date="2017-11" db="EMBL/GenBank/DDBJ databases">
        <title>Draft genome sequence of environmental isolate Aeromonas lusitania sp. nov. MDC 2473.</title>
        <authorList>
            <person name="Colston S.M."/>
            <person name="Navarro A."/>
            <person name="Martinez-Murcia A.J."/>
            <person name="Graf J."/>
        </authorList>
    </citation>
    <scope>NUCLEOTIDE SEQUENCE [LARGE SCALE GENOMIC DNA]</scope>
    <source>
        <strain evidence="2 3">MDC 2473</strain>
    </source>
</reference>
<keyword evidence="1" id="KW-0472">Membrane</keyword>
<evidence type="ECO:0000313" key="3">
    <source>
        <dbReference type="Proteomes" id="UP000232060"/>
    </source>
</evidence>
<dbReference type="Pfam" id="PF07963">
    <property type="entry name" value="N_methyl"/>
    <property type="match status" value="1"/>
</dbReference>
<dbReference type="OrthoDB" id="5593857at2"/>
<dbReference type="InterPro" id="IPR012902">
    <property type="entry name" value="N_methyl_site"/>
</dbReference>